<name>A0AB34UC28_PSEA0</name>
<dbReference type="Pfam" id="PF17164">
    <property type="entry name" value="DUF5122"/>
    <property type="match status" value="3"/>
</dbReference>
<accession>A0AB34UC28</accession>
<dbReference type="InterPro" id="IPR013431">
    <property type="entry name" value="Delta_60_rpt"/>
</dbReference>
<dbReference type="Proteomes" id="UP000050545">
    <property type="component" value="Unassembled WGS sequence"/>
</dbReference>
<organism evidence="1 2">
    <name type="scientific">Pseudomonas amygdali pv. hibisci</name>
    <dbReference type="NCBI Taxonomy" id="251723"/>
    <lineage>
        <taxon>Bacteria</taxon>
        <taxon>Pseudomonadati</taxon>
        <taxon>Pseudomonadota</taxon>
        <taxon>Gammaproteobacteria</taxon>
        <taxon>Pseudomonadales</taxon>
        <taxon>Pseudomonadaceae</taxon>
        <taxon>Pseudomonas</taxon>
        <taxon>Pseudomonas amygdali</taxon>
    </lineage>
</organism>
<dbReference type="AlphaFoldDB" id="A0AB34UC28"/>
<comment type="caution">
    <text evidence="1">The sequence shown here is derived from an EMBL/GenBank/DDBJ whole genome shotgun (WGS) entry which is preliminary data.</text>
</comment>
<gene>
    <name evidence="1" type="ORF">ALO67_02965</name>
</gene>
<reference evidence="1 2" key="1">
    <citation type="submission" date="2015-09" db="EMBL/GenBank/DDBJ databases">
        <title>Genome announcement of multiple Pseudomonas syringae strains.</title>
        <authorList>
            <person name="Thakur S."/>
            <person name="Wang P.W."/>
            <person name="Gong Y."/>
            <person name="Weir B.S."/>
            <person name="Guttman D.S."/>
        </authorList>
    </citation>
    <scope>NUCLEOTIDE SEQUENCE [LARGE SCALE GENOMIC DNA]</scope>
    <source>
        <strain evidence="1 2">ICMP9623</strain>
    </source>
</reference>
<dbReference type="EMBL" id="LJQN01000032">
    <property type="protein sequence ID" value="KPX57803.1"/>
    <property type="molecule type" value="Genomic_DNA"/>
</dbReference>
<protein>
    <submittedName>
        <fullName evidence="1">Uncharacterized protein</fullName>
    </submittedName>
</protein>
<sequence>MASIDSKATINYTVRTGPGTVQVDPSTGSDSNWSIILQPDGKILVGGESFQTAIGYPGSPGDESYGTRGSYTAVRLNADGSLDNSFGQEGIALVPGNLDPEDYAYYVMAVQADGKVLSAQPGLGGLKVERFNVDGTLDTTFGNGGAAGLDVPIGADGMAIYATADGSVYVSLRGTSQAIVFKLDSTGAPVEDFGANGALLLNPTGQYGTGNIATVVQPDGSVLLGSWLYVGADSPHDPGDPVYAVQRLAADGNLDTAFGVDGVVYFDTALGLDYRAVIRCTWCVWTSILSEIRSAWLGIATAERRSESKAVLKLLRPSRKESSNECYEIAQLLGTTTCRGWQHSGCFSG</sequence>
<evidence type="ECO:0000313" key="1">
    <source>
        <dbReference type="EMBL" id="KPX57803.1"/>
    </source>
</evidence>
<dbReference type="Gene3D" id="2.80.10.50">
    <property type="match status" value="1"/>
</dbReference>
<proteinExistence type="predicted"/>
<evidence type="ECO:0000313" key="2">
    <source>
        <dbReference type="Proteomes" id="UP000050545"/>
    </source>
</evidence>
<dbReference type="SUPFAM" id="SSF63829">
    <property type="entry name" value="Calcium-dependent phosphotriesterase"/>
    <property type="match status" value="1"/>
</dbReference>
<dbReference type="NCBIfam" id="TIGR02608">
    <property type="entry name" value="delta_60_rpt"/>
    <property type="match status" value="3"/>
</dbReference>